<dbReference type="SUPFAM" id="SSF48371">
    <property type="entry name" value="ARM repeat"/>
    <property type="match status" value="1"/>
</dbReference>
<comment type="caution">
    <text evidence="2">The sequence shown here is derived from an EMBL/GenBank/DDBJ whole genome shotgun (WGS) entry which is preliminary data.</text>
</comment>
<name>A0A409YXJ6_9AGAR</name>
<feature type="region of interest" description="Disordered" evidence="1">
    <location>
        <begin position="1569"/>
        <end position="1594"/>
    </location>
</feature>
<dbReference type="OrthoDB" id="2591260at2759"/>
<proteinExistence type="predicted"/>
<accession>A0A409YXJ6</accession>
<dbReference type="InterPro" id="IPR016024">
    <property type="entry name" value="ARM-type_fold"/>
</dbReference>
<organism evidence="2 3">
    <name type="scientific">Panaeolus cyanescens</name>
    <dbReference type="NCBI Taxonomy" id="181874"/>
    <lineage>
        <taxon>Eukaryota</taxon>
        <taxon>Fungi</taxon>
        <taxon>Dikarya</taxon>
        <taxon>Basidiomycota</taxon>
        <taxon>Agaricomycotina</taxon>
        <taxon>Agaricomycetes</taxon>
        <taxon>Agaricomycetidae</taxon>
        <taxon>Agaricales</taxon>
        <taxon>Agaricineae</taxon>
        <taxon>Galeropsidaceae</taxon>
        <taxon>Panaeolus</taxon>
    </lineage>
</organism>
<gene>
    <name evidence="2" type="ORF">CVT24_003715</name>
</gene>
<feature type="region of interest" description="Disordered" evidence="1">
    <location>
        <begin position="1152"/>
        <end position="1194"/>
    </location>
</feature>
<feature type="region of interest" description="Disordered" evidence="1">
    <location>
        <begin position="1606"/>
        <end position="1625"/>
    </location>
</feature>
<dbReference type="STRING" id="181874.A0A409YXJ6"/>
<evidence type="ECO:0000256" key="1">
    <source>
        <dbReference type="SAM" id="MobiDB-lite"/>
    </source>
</evidence>
<evidence type="ECO:0008006" key="4">
    <source>
        <dbReference type="Google" id="ProtNLM"/>
    </source>
</evidence>
<evidence type="ECO:0000313" key="3">
    <source>
        <dbReference type="Proteomes" id="UP000284842"/>
    </source>
</evidence>
<feature type="region of interest" description="Disordered" evidence="1">
    <location>
        <begin position="177"/>
        <end position="207"/>
    </location>
</feature>
<dbReference type="EMBL" id="NHTK01000341">
    <property type="protein sequence ID" value="PPR07765.1"/>
    <property type="molecule type" value="Genomic_DNA"/>
</dbReference>
<feature type="compositionally biased region" description="Low complexity" evidence="1">
    <location>
        <begin position="1395"/>
        <end position="1405"/>
    </location>
</feature>
<feature type="compositionally biased region" description="Low complexity" evidence="1">
    <location>
        <begin position="1309"/>
        <end position="1318"/>
    </location>
</feature>
<evidence type="ECO:0000313" key="2">
    <source>
        <dbReference type="EMBL" id="PPR07765.1"/>
    </source>
</evidence>
<dbReference type="Proteomes" id="UP000284842">
    <property type="component" value="Unassembled WGS sequence"/>
</dbReference>
<feature type="compositionally biased region" description="Basic residues" evidence="1">
    <location>
        <begin position="1289"/>
        <end position="1307"/>
    </location>
</feature>
<dbReference type="InParanoid" id="A0A409YXJ6"/>
<reference evidence="2 3" key="1">
    <citation type="journal article" date="2018" name="Evol. Lett.">
        <title>Horizontal gene cluster transfer increased hallucinogenic mushroom diversity.</title>
        <authorList>
            <person name="Reynolds H.T."/>
            <person name="Vijayakumar V."/>
            <person name="Gluck-Thaler E."/>
            <person name="Korotkin H.B."/>
            <person name="Matheny P.B."/>
            <person name="Slot J.C."/>
        </authorList>
    </citation>
    <scope>NUCLEOTIDE SEQUENCE [LARGE SCALE GENOMIC DNA]</scope>
    <source>
        <strain evidence="2 3">2629</strain>
    </source>
</reference>
<sequence length="1625" mass="178740">MALLTPPHTSHRSDKDKENKFEYAVAGPSTRSVVWAEETSIHDLSTPIKPISLSSKKRPAGTKSILKKATAYNSSLDVPTETVKPREITPQPVDPLVNLHYLDRPVSQIIAEVKERESVSDLIEGYNVLALRLRTSVSDSIDSDASWPLFQPLRKNKEVFIDAVVRDLGRALVDPMLQCPSEQSPSSPAPKFTPPSPKSPMKKRDGMTAEQVKYARDLCTICHSVLKMLGVAFSYSAIFSIFDEQSLRRVLAAVLAIPMADSLPTPNARKTCALAIWLIQVQRLPAEVVRPAADRIAYALRRGLDGELGKEGKKGSINDGLKAIHDLCVFQPDVFTSAFVCLLPSILSNLLAGQLVIRTQACHALGGFVIGATSVPLSEMHTRISNIVANFLTTLASPSKSPSKSVEPLIIRTLRTTLSNPDPQHVAQGPVWGLSVLASFSVLLHSRLCTDVRVNKVIINLLNIALKSKKGSIRSLCHLVWRPLTWVYFQPPLPSDSDEESEIDDEEQMVIAKIRKVYWQVVSNVIEYRTGVSTVAALLGEAPDSEENVREAIVLLRNMASKAGSTCPDAVDTVHQMVSMSSSKSSWDSSYLIPPSLFSSSPGILTADLKGANSPLQTIFEEVAAIDDVRCLTRDEIAKPWVFKGLISIWWSALSCLQLGDSAEVPTPLVEIWERILTHRVSFLEENEEGDSVVAFANQAIQYVIEVLEQPDLNFVFKHGRASPAPDLMTATMEGSDDAASRVDPTEFCTNGELRLRVVRTLWIQFKKVFPDSTISEAAEKLLVSMMRNHLSILGPSALLSKEGSTREARHGKNVRDEWVGLMMDILSVCDVEAMKVFWGLETDGPAQSGTWGSSWSEAFKAAVWKAAVECWRAGDYGWESAIVILSVPFTDRHAWDVTGDDFTFWSEFFESYVVSKALDYGVESYAVVDKLTSFVLDNQTPGHVPGALRFVEYLLSYMDPQDMREVPANLLDLVSQTMHAAYPPESRKMQIASWLMRSLSSLIEGCPDQFIVRVLEILEEPLVLWIQDEWAAWTADLAAYDTDPLYQHILIRIQGLPATDATLEKFGSLIGSIFCHRVPPVAMDAFKDFWKLTYGTQGPPKYSWPEPIHKALVAVGIMDSIPAPPCTPIAASFSTPPTAVVKREALAQIGSPQRPTKPVGAFPIVPTSPETPIRRRRTSSGGTHGVINSGGVRRTPLSSLQLCNTGSPSKRRKIAVVEDEEGKENIQIPSVLERIASLSAINGKKRRFEDDGDDDELLPARAPTLPSNHLIPFPTSDSKEAEVTPMKNLKKKMRPRSSKPLPKKARITSPTQSNTSTESEEERKWVEQSLLRPAGGLPFPSVEADAEEDVHNPSAPIRVRTVATSEQSAPSLRDEEECQPSPRLERATSFPQNSSPKTTTPSTPVRKIDLTKYLAQRRSGTLRRSVSVPDSIRSGCTDDLKKRKRVDSLDDEAVEELLNTTTPLPALSIQPLDRKPLTPWWMRKMAMDGDVEMVGSDDSDTTIVAGPASSDDDPHLGQVTPHHLISPDLVRKKQTMTSISSLRLKGLHVAAPLVKPAFPFNVSKELFGEDDESDVPGSDDSLATSGSETDSPTKMILLRHIQKTSSPSSFVKGSPASRTVSVGF</sequence>
<feature type="region of interest" description="Disordered" evidence="1">
    <location>
        <begin position="1247"/>
        <end position="1407"/>
    </location>
</feature>
<feature type="compositionally biased region" description="Polar residues" evidence="1">
    <location>
        <begin position="1582"/>
        <end position="1593"/>
    </location>
</feature>
<keyword evidence="3" id="KW-1185">Reference proteome</keyword>
<protein>
    <recommendedName>
        <fullName evidence="4">Telomere-associated protein Rif1 N-terminal domain-containing protein</fullName>
    </recommendedName>
</protein>
<feature type="compositionally biased region" description="Pro residues" evidence="1">
    <location>
        <begin position="187"/>
        <end position="198"/>
    </location>
</feature>